<proteinExistence type="predicted"/>
<evidence type="ECO:0000313" key="2">
    <source>
        <dbReference type="Proteomes" id="UP000195755"/>
    </source>
</evidence>
<reference evidence="1 2" key="1">
    <citation type="submission" date="2017-06" db="EMBL/GenBank/DDBJ databases">
        <title>Streptomyces albireticuli Genome sequencing and assembly.</title>
        <authorList>
            <person name="Wang Y."/>
            <person name="Du B."/>
            <person name="Ding Y."/>
            <person name="Liu H."/>
            <person name="Hou Q."/>
            <person name="Liu K."/>
            <person name="Yao L."/>
            <person name="Wang C."/>
        </authorList>
    </citation>
    <scope>NUCLEOTIDE SEQUENCE [LARGE SCALE GENOMIC DNA]</scope>
    <source>
        <strain evidence="1 2">MDJK11</strain>
    </source>
</reference>
<sequence length="358" mass="38688">MLLLTAGAAFYMTGGYEEWRDDRSLNNACEGVVSKQDVQSALGSRGIYARPEKELDFIFGNMAEGRITKCVLKSRDSGENVVLQVSRVSGSTDVRAHYAHQFVDTFGYGTVPVGGGWRGSMVFHDGSLQGTVELACRNQKDRSLLVSSRTLYSPRDEPGLDSQQRADDRTGFARLLTSTAIAAADKYDCDAALGRPVERVAPDPVRNPVPLDKAKGICAPVAALRDGAQRVGAVSVADAPTDPTTPAEDCYLNNAQGTPLYRLTALYGSLAETARAKSTDFDPTSEKAAEFQEKYHRGFASAQCGAQQGRSFYRLGTILEGAGERTVKNPDLEFERAALKAFAEQSAKTHGCDDLRLP</sequence>
<dbReference type="AlphaFoldDB" id="A0A1Z2KZY7"/>
<accession>A0A1Z2KZY7</accession>
<evidence type="ECO:0000313" key="1">
    <source>
        <dbReference type="EMBL" id="ARZ67531.1"/>
    </source>
</evidence>
<dbReference type="Proteomes" id="UP000195755">
    <property type="component" value="Chromosome"/>
</dbReference>
<name>A0A1Z2KZY7_9ACTN</name>
<dbReference type="KEGG" id="salj:SMD11_1874"/>
<dbReference type="EMBL" id="CP021744">
    <property type="protein sequence ID" value="ARZ67531.1"/>
    <property type="molecule type" value="Genomic_DNA"/>
</dbReference>
<protein>
    <submittedName>
        <fullName evidence="1">Putative serine/arginine repetitive matrix protein 2</fullName>
    </submittedName>
</protein>
<gene>
    <name evidence="1" type="ORF">SMD11_1874</name>
</gene>
<organism evidence="1 2">
    <name type="scientific">Streptomyces albireticuli</name>
    <dbReference type="NCBI Taxonomy" id="1940"/>
    <lineage>
        <taxon>Bacteria</taxon>
        <taxon>Bacillati</taxon>
        <taxon>Actinomycetota</taxon>
        <taxon>Actinomycetes</taxon>
        <taxon>Kitasatosporales</taxon>
        <taxon>Streptomycetaceae</taxon>
        <taxon>Streptomyces</taxon>
    </lineage>
</organism>